<evidence type="ECO:0000313" key="2">
    <source>
        <dbReference type="Proteomes" id="UP000076630"/>
    </source>
</evidence>
<name>A0A163WLP7_9FLAO</name>
<keyword evidence="2" id="KW-1185">Reference proteome</keyword>
<dbReference type="EMBL" id="LQNU01000076">
    <property type="protein sequence ID" value="KZE76523.1"/>
    <property type="molecule type" value="Genomic_DNA"/>
</dbReference>
<organism evidence="1 2">
    <name type="scientific">Myroides marinus</name>
    <dbReference type="NCBI Taxonomy" id="703342"/>
    <lineage>
        <taxon>Bacteria</taxon>
        <taxon>Pseudomonadati</taxon>
        <taxon>Bacteroidota</taxon>
        <taxon>Flavobacteriia</taxon>
        <taxon>Flavobacteriales</taxon>
        <taxon>Flavobacteriaceae</taxon>
        <taxon>Myroides</taxon>
    </lineage>
</organism>
<sequence length="153" mass="17258">MKQNIVIIAIALLSIFLVQCKEDKTTEQTPITVEETTPVSTESVVEPDTAKSLVGTYEGVFPWEEEGGEEMESLKVTAVIKDGNKYMYKVVSSTGTHTEEGEWELDKYRLYLREDEYSAAHAFLVKEGKLHFLDNEGEVVNETESGDYILVKK</sequence>
<dbReference type="Proteomes" id="UP000076630">
    <property type="component" value="Unassembled WGS sequence"/>
</dbReference>
<evidence type="ECO:0000313" key="1">
    <source>
        <dbReference type="EMBL" id="KZE76523.1"/>
    </source>
</evidence>
<gene>
    <name evidence="1" type="ORF">AV926_15365</name>
</gene>
<accession>A0A163WLP7</accession>
<dbReference type="OrthoDB" id="9952179at2"/>
<proteinExistence type="predicted"/>
<evidence type="ECO:0008006" key="3">
    <source>
        <dbReference type="Google" id="ProtNLM"/>
    </source>
</evidence>
<reference evidence="1 2" key="1">
    <citation type="submission" date="2016-01" db="EMBL/GenBank/DDBJ databases">
        <title>Whole genome sequencing of Myroides marinus L41.</title>
        <authorList>
            <person name="Hong K.W."/>
        </authorList>
    </citation>
    <scope>NUCLEOTIDE SEQUENCE [LARGE SCALE GENOMIC DNA]</scope>
    <source>
        <strain evidence="1 2">L41</strain>
    </source>
</reference>
<protein>
    <recommendedName>
        <fullName evidence="3">NlpE N-terminal domain-containing protein</fullName>
    </recommendedName>
</protein>
<dbReference type="AlphaFoldDB" id="A0A163WLP7"/>
<dbReference type="Gene3D" id="2.40.128.640">
    <property type="match status" value="1"/>
</dbReference>
<comment type="caution">
    <text evidence="1">The sequence shown here is derived from an EMBL/GenBank/DDBJ whole genome shotgun (WGS) entry which is preliminary data.</text>
</comment>